<feature type="transmembrane region" description="Helical" evidence="6">
    <location>
        <begin position="185"/>
        <end position="202"/>
    </location>
</feature>
<evidence type="ECO:0000313" key="8">
    <source>
        <dbReference type="Proteomes" id="UP001341840"/>
    </source>
</evidence>
<comment type="caution">
    <text evidence="7">The sequence shown here is derived from an EMBL/GenBank/DDBJ whole genome shotgun (WGS) entry which is preliminary data.</text>
</comment>
<accession>A0ABU6WMN2</accession>
<dbReference type="CDD" id="cd13132">
    <property type="entry name" value="MATE_eukaryotic"/>
    <property type="match status" value="1"/>
</dbReference>
<feature type="transmembrane region" description="Helical" evidence="6">
    <location>
        <begin position="66"/>
        <end position="87"/>
    </location>
</feature>
<organism evidence="7 8">
    <name type="scientific">Stylosanthes scabra</name>
    <dbReference type="NCBI Taxonomy" id="79078"/>
    <lineage>
        <taxon>Eukaryota</taxon>
        <taxon>Viridiplantae</taxon>
        <taxon>Streptophyta</taxon>
        <taxon>Embryophyta</taxon>
        <taxon>Tracheophyta</taxon>
        <taxon>Spermatophyta</taxon>
        <taxon>Magnoliopsida</taxon>
        <taxon>eudicotyledons</taxon>
        <taxon>Gunneridae</taxon>
        <taxon>Pentapetalae</taxon>
        <taxon>rosids</taxon>
        <taxon>fabids</taxon>
        <taxon>Fabales</taxon>
        <taxon>Fabaceae</taxon>
        <taxon>Papilionoideae</taxon>
        <taxon>50 kb inversion clade</taxon>
        <taxon>dalbergioids sensu lato</taxon>
        <taxon>Dalbergieae</taxon>
        <taxon>Pterocarpus clade</taxon>
        <taxon>Stylosanthes</taxon>
    </lineage>
</organism>
<evidence type="ECO:0000256" key="4">
    <source>
        <dbReference type="ARBA" id="ARBA00022989"/>
    </source>
</evidence>
<name>A0ABU6WMN2_9FABA</name>
<dbReference type="Proteomes" id="UP001341840">
    <property type="component" value="Unassembled WGS sequence"/>
</dbReference>
<reference evidence="7 8" key="1">
    <citation type="journal article" date="2023" name="Plants (Basel)">
        <title>Bridging the Gap: Combining Genomics and Transcriptomics Approaches to Understand Stylosanthes scabra, an Orphan Legume from the Brazilian Caatinga.</title>
        <authorList>
            <person name="Ferreira-Neto J.R.C."/>
            <person name="da Silva M.D."/>
            <person name="Binneck E."/>
            <person name="de Melo N.F."/>
            <person name="da Silva R.H."/>
            <person name="de Melo A.L.T.M."/>
            <person name="Pandolfi V."/>
            <person name="Bustamante F.O."/>
            <person name="Brasileiro-Vidal A.C."/>
            <person name="Benko-Iseppon A.M."/>
        </authorList>
    </citation>
    <scope>NUCLEOTIDE SEQUENCE [LARGE SCALE GENOMIC DNA]</scope>
    <source>
        <tissue evidence="7">Leaves</tissue>
    </source>
</reference>
<dbReference type="InterPro" id="IPR045069">
    <property type="entry name" value="MATE_euk"/>
</dbReference>
<sequence>MRSNENSSALVEAKVPFLNSNNQSLGVHHDNGGIIIIDDQHLHQDDGDDKNNQTLSERIWIESKKLWHIVGPAIFSRIASYMILVITQAFAGHLGDLQLAAYSISTNVIVGLDFGLLLGMASALETLCGQAYGAKKHYMLGVYMQRSWIVLFICCVLLVPLYVFATPVLRVLGQPEEVAVLAGEVAVWMIPLHFSFAFQFPLQRFLQSQLKTGVIAWVSLMALLVHVAISWFFVWQMKVGVVGTTATINFSWWVLTFGLFGYSVLGGCPQTWTGFSLEAFVGLWEFVKLSASSGLMLCLENWYYRILILMTGNLPNAEIAVDALSICMNINSLEMMIPLAFFAATGVRVANELGAGNGKGAKFATKVSVMTSIVIGFFFWTLILIFHDKIGYIFSTSKSVLDEVNNLSLLLAFTVLLNSVQPVLSGVAVGSGWQSYVAYINLGCYYLIGVPLGLLMGWAFDQGVMGIWAGMIFGGTAIQTLILALITIRCDWDKEAERAKLHLRKWDNPKELH</sequence>
<protein>
    <recommendedName>
        <fullName evidence="6">Protein DETOXIFICATION</fullName>
    </recommendedName>
    <alternativeName>
        <fullName evidence="6">Multidrug and toxic compound extrusion protein</fullName>
    </alternativeName>
</protein>
<gene>
    <name evidence="7" type="primary">DTX27_4</name>
    <name evidence="7" type="ORF">PIB30_073659</name>
</gene>
<keyword evidence="8" id="KW-1185">Reference proteome</keyword>
<keyword evidence="5 6" id="KW-0472">Membrane</keyword>
<feature type="transmembrane region" description="Helical" evidence="6">
    <location>
        <begin position="246"/>
        <end position="265"/>
    </location>
</feature>
<keyword evidence="4 6" id="KW-1133">Transmembrane helix</keyword>
<evidence type="ECO:0000256" key="2">
    <source>
        <dbReference type="ARBA" id="ARBA00010199"/>
    </source>
</evidence>
<feature type="transmembrane region" description="Helical" evidence="6">
    <location>
        <begin position="148"/>
        <end position="165"/>
    </location>
</feature>
<dbReference type="NCBIfam" id="TIGR00797">
    <property type="entry name" value="matE"/>
    <property type="match status" value="1"/>
</dbReference>
<keyword evidence="3 6" id="KW-0812">Transmembrane</keyword>
<dbReference type="Pfam" id="PF01554">
    <property type="entry name" value="MatE"/>
    <property type="match status" value="2"/>
</dbReference>
<evidence type="ECO:0000313" key="7">
    <source>
        <dbReference type="EMBL" id="MED6187142.1"/>
    </source>
</evidence>
<evidence type="ECO:0000256" key="5">
    <source>
        <dbReference type="ARBA" id="ARBA00023136"/>
    </source>
</evidence>
<feature type="transmembrane region" description="Helical" evidence="6">
    <location>
        <begin position="407"/>
        <end position="429"/>
    </location>
</feature>
<feature type="transmembrane region" description="Helical" evidence="6">
    <location>
        <begin position="466"/>
        <end position="488"/>
    </location>
</feature>
<dbReference type="InterPro" id="IPR002528">
    <property type="entry name" value="MATE_fam"/>
</dbReference>
<dbReference type="PANTHER" id="PTHR11206">
    <property type="entry name" value="MULTIDRUG RESISTANCE PROTEIN"/>
    <property type="match status" value="1"/>
</dbReference>
<evidence type="ECO:0000256" key="3">
    <source>
        <dbReference type="ARBA" id="ARBA00022692"/>
    </source>
</evidence>
<feature type="transmembrane region" description="Helical" evidence="6">
    <location>
        <begin position="436"/>
        <end position="460"/>
    </location>
</feature>
<proteinExistence type="inferred from homology"/>
<feature type="transmembrane region" description="Helical" evidence="6">
    <location>
        <begin position="367"/>
        <end position="387"/>
    </location>
</feature>
<comment type="subcellular location">
    <subcellularLocation>
        <location evidence="1">Membrane</location>
        <topology evidence="1">Multi-pass membrane protein</topology>
    </subcellularLocation>
</comment>
<dbReference type="EMBL" id="JASCZI010182141">
    <property type="protein sequence ID" value="MED6187142.1"/>
    <property type="molecule type" value="Genomic_DNA"/>
</dbReference>
<evidence type="ECO:0000256" key="1">
    <source>
        <dbReference type="ARBA" id="ARBA00004141"/>
    </source>
</evidence>
<comment type="similarity">
    <text evidence="2 6">Belongs to the multi antimicrobial extrusion (MATE) (TC 2.A.66.1) family.</text>
</comment>
<feature type="transmembrane region" description="Helical" evidence="6">
    <location>
        <begin position="214"/>
        <end position="234"/>
    </location>
</feature>
<feature type="transmembrane region" description="Helical" evidence="6">
    <location>
        <begin position="99"/>
        <end position="127"/>
    </location>
</feature>
<evidence type="ECO:0000256" key="6">
    <source>
        <dbReference type="RuleBase" id="RU004914"/>
    </source>
</evidence>